<evidence type="ECO:0000256" key="1">
    <source>
        <dbReference type="SAM" id="MobiDB-lite"/>
    </source>
</evidence>
<accession>A0A1L8CFX0</accession>
<gene>
    <name evidence="2" type="ORF">FF306_00181</name>
</gene>
<sequence length="66" mass="7604">MNASKKEGINNETFKQIEGNDEPMSDWQRITIETDEKNPKIVAQVTSNNFEIANGYRVRLTPVYDD</sequence>
<reference evidence="2 3" key="1">
    <citation type="journal article" date="2016" name="Syst. Appl. Microbiol.">
        <title>Genomic characterization of a fructophilic bee symbiont Lactobacillus kunkeei reveals its niche-specific adaptation.</title>
        <authorList>
            <person name="Maeno S."/>
            <person name="Tanizawa Y."/>
            <person name="Kanesaki Y."/>
            <person name="Kubota E."/>
            <person name="Kumar H."/>
            <person name="Dicks L."/>
            <person name="Salminen S."/>
            <person name="Nakagawa J."/>
            <person name="Arita M."/>
            <person name="Endo A."/>
        </authorList>
    </citation>
    <scope>NUCLEOTIDE SEQUENCE [LARGE SCALE GENOMIC DNA]</scope>
    <source>
        <strain evidence="2 3">FF30-6</strain>
    </source>
</reference>
<proteinExistence type="predicted"/>
<dbReference type="RefSeq" id="WP_094750439.1">
    <property type="nucleotide sequence ID" value="NZ_BDDX01000001.1"/>
</dbReference>
<dbReference type="AlphaFoldDB" id="A0A1L8CFX0"/>
<protein>
    <submittedName>
        <fullName evidence="2">Uncharacterized protein</fullName>
    </submittedName>
</protein>
<evidence type="ECO:0000313" key="3">
    <source>
        <dbReference type="Proteomes" id="UP000186588"/>
    </source>
</evidence>
<feature type="region of interest" description="Disordered" evidence="1">
    <location>
        <begin position="1"/>
        <end position="25"/>
    </location>
</feature>
<evidence type="ECO:0000313" key="2">
    <source>
        <dbReference type="EMBL" id="GAT90088.1"/>
    </source>
</evidence>
<dbReference type="EMBL" id="BDDX01000001">
    <property type="protein sequence ID" value="GAT90088.1"/>
    <property type="molecule type" value="Genomic_DNA"/>
</dbReference>
<name>A0A1L8CFX0_9LACO</name>
<comment type="caution">
    <text evidence="2">The sequence shown here is derived from an EMBL/GenBank/DDBJ whole genome shotgun (WGS) entry which is preliminary data.</text>
</comment>
<dbReference type="Proteomes" id="UP000186588">
    <property type="component" value="Unassembled WGS sequence"/>
</dbReference>
<organism evidence="2 3">
    <name type="scientific">Apilactobacillus kunkeei</name>
    <dbReference type="NCBI Taxonomy" id="148814"/>
    <lineage>
        <taxon>Bacteria</taxon>
        <taxon>Bacillati</taxon>
        <taxon>Bacillota</taxon>
        <taxon>Bacilli</taxon>
        <taxon>Lactobacillales</taxon>
        <taxon>Lactobacillaceae</taxon>
        <taxon>Apilactobacillus</taxon>
    </lineage>
</organism>